<name>A0A7J4IXM4_9ARCH</name>
<dbReference type="AlphaFoldDB" id="A0A7J4IXM4"/>
<gene>
    <name evidence="1" type="ORF">HA254_02915</name>
</gene>
<dbReference type="EMBL" id="DUGC01000051">
    <property type="protein sequence ID" value="HIH09600.1"/>
    <property type="molecule type" value="Genomic_DNA"/>
</dbReference>
<comment type="caution">
    <text evidence="1">The sequence shown here is derived from an EMBL/GenBank/DDBJ whole genome shotgun (WGS) entry which is preliminary data.</text>
</comment>
<evidence type="ECO:0000313" key="2">
    <source>
        <dbReference type="Proteomes" id="UP000565078"/>
    </source>
</evidence>
<reference evidence="2" key="1">
    <citation type="journal article" date="2020" name="bioRxiv">
        <title>A rank-normalized archaeal taxonomy based on genome phylogeny resolves widespread incomplete and uneven classifications.</title>
        <authorList>
            <person name="Rinke C."/>
            <person name="Chuvochina M."/>
            <person name="Mussig A.J."/>
            <person name="Chaumeil P.-A."/>
            <person name="Waite D.W."/>
            <person name="Whitman W.B."/>
            <person name="Parks D.H."/>
            <person name="Hugenholtz P."/>
        </authorList>
    </citation>
    <scope>NUCLEOTIDE SEQUENCE [LARGE SCALE GENOMIC DNA]</scope>
</reference>
<evidence type="ECO:0000313" key="1">
    <source>
        <dbReference type="EMBL" id="HIH09600.1"/>
    </source>
</evidence>
<proteinExistence type="predicted"/>
<organism evidence="1 2">
    <name type="scientific">Candidatus Iainarchaeum sp</name>
    <dbReference type="NCBI Taxonomy" id="3101447"/>
    <lineage>
        <taxon>Archaea</taxon>
        <taxon>Candidatus Iainarchaeota</taxon>
        <taxon>Candidatus Iainarchaeia</taxon>
        <taxon>Candidatus Iainarchaeales</taxon>
        <taxon>Candidatus Iainarchaeaceae</taxon>
        <taxon>Candidatus Iainarchaeum</taxon>
    </lineage>
</organism>
<dbReference type="Proteomes" id="UP000565078">
    <property type="component" value="Unassembled WGS sequence"/>
</dbReference>
<sequence length="270" mass="31003">MGAATTKDKVKQILSSAPTLTAKQIHNRLTREHALSNTYQATHKALKQMMGEGVLLKTAAAYYLNPQWVENYKKQAEQLAERVKNKDLEFDISQMKEGESVHLSFDGIVPVGWFLINTIMNAPNPKHKPCLALWRFCYSVVGLPEKYITRLKDAGKMSAWHILIEEDSPVDRMFGETMLVYGVASVKYGVKCATSLSDKMISGDYVAEIIYPSHFRKLWWIQNHLPKKIVEFNIAKHIMLMREIAPKIEVILTFNSKLADEYRKEYHNKK</sequence>
<protein>
    <submittedName>
        <fullName evidence="1">Uncharacterized protein</fullName>
    </submittedName>
</protein>
<accession>A0A7J4IXM4</accession>